<dbReference type="AlphaFoldDB" id="A0A553P2D6"/>
<dbReference type="Gene3D" id="2.120.10.30">
    <property type="entry name" value="TolB, C-terminal domain"/>
    <property type="match status" value="1"/>
</dbReference>
<dbReference type="OrthoDB" id="10543314at2759"/>
<accession>A0A553P2D6</accession>
<comment type="caution">
    <text evidence="1">The sequence shown here is derived from an EMBL/GenBank/DDBJ whole genome shotgun (WGS) entry which is preliminary data.</text>
</comment>
<proteinExistence type="predicted"/>
<dbReference type="InterPro" id="IPR011042">
    <property type="entry name" value="6-blade_b-propeller_TolB-like"/>
</dbReference>
<dbReference type="EMBL" id="VCGU01000008">
    <property type="protein sequence ID" value="TRY71843.1"/>
    <property type="molecule type" value="Genomic_DNA"/>
</dbReference>
<evidence type="ECO:0000313" key="1">
    <source>
        <dbReference type="EMBL" id="TRY71843.1"/>
    </source>
</evidence>
<protein>
    <submittedName>
        <fullName evidence="1">Uncharacterized protein</fullName>
    </submittedName>
</protein>
<sequence length="812" mass="89975">MDLYRLHVIPLEAEDSSNGHSLGGAANQEPDAKSPVHIRIVVSSLTDQPLHKPLFRYLTLITYDAEGVILPQKSFETYLNERQAILSKPSTIQMQIVLENGGPNDVMVDCRFAGDSIYGSPHVLSLRHNASFHENHIQNVLQSLKDQIGARTDAHTDTRADPNGHDLVSAIDSDALSNPVWTDVEAMDPQDVTRTGKSTRDLDASDIKSMGYDGGDDSIYPNNEQLSTVREVPEIESTSPQRLMRPGGFPATERFPHSPMVTKNLPLNVPSPHTTVPATPKMGTIATDIPANAAFTPKEVSTVSNLARQLGELRHSIPNFPEIDTGTAVEDSETGSSILDRGHEVDIERFQKNLSGEDGGGQPQGNPAEDMTPFEEKEERFVNKSVSFHPETTVFQMSQESRQKGGHDQTVMNVVGSNGRANMTVMTYDSDKAFDEYEHDRVEIVKARTKEADGELSLAKSLIDHQNSSHDGTMNVTDRTEESYDDLLTGEEEIEDWAQAYGIFIPRVQTFEKTDHPNQSVDSWNTSRVPVRKPLTPEFDLSSKRTGLGLFKSFVIPGVPQSVAPLRGNRLLVTDVENSKIWSIDCISSETEDWASEIDFDGPRYIIALSIHRVVVLDNKYIYVFRSDGQLIRKIFEGEAHRFRGLTYYQEYGRLVTSETTASGIQIVFIDVEKTRDIVHVIKIDVPDLDLKNSKVRYLSCAKGYLYASDLGLGQVYVIRLKDQHFQVIKSHFEGSNRLKQASGLDVDPAGNILVGSMAHGKLQLLKPNGKFAKTFQPSILGSPGGVLIHGGGICVIDCKKKLLHMFLATEI</sequence>
<organism evidence="1 2">
    <name type="scientific">Tigriopus californicus</name>
    <name type="common">Marine copepod</name>
    <dbReference type="NCBI Taxonomy" id="6832"/>
    <lineage>
        <taxon>Eukaryota</taxon>
        <taxon>Metazoa</taxon>
        <taxon>Ecdysozoa</taxon>
        <taxon>Arthropoda</taxon>
        <taxon>Crustacea</taxon>
        <taxon>Multicrustacea</taxon>
        <taxon>Hexanauplia</taxon>
        <taxon>Copepoda</taxon>
        <taxon>Harpacticoida</taxon>
        <taxon>Harpacticidae</taxon>
        <taxon>Tigriopus</taxon>
    </lineage>
</organism>
<reference evidence="1 2" key="1">
    <citation type="journal article" date="2018" name="Nat. Ecol. Evol.">
        <title>Genomic signatures of mitonuclear coevolution across populations of Tigriopus californicus.</title>
        <authorList>
            <person name="Barreto F.S."/>
            <person name="Watson E.T."/>
            <person name="Lima T.G."/>
            <person name="Willett C.S."/>
            <person name="Edmands S."/>
            <person name="Li W."/>
            <person name="Burton R.S."/>
        </authorList>
    </citation>
    <scope>NUCLEOTIDE SEQUENCE [LARGE SCALE GENOMIC DNA]</scope>
    <source>
        <strain evidence="1 2">San Diego</strain>
    </source>
</reference>
<evidence type="ECO:0000313" key="2">
    <source>
        <dbReference type="Proteomes" id="UP000318571"/>
    </source>
</evidence>
<name>A0A553P2D6_TIGCA</name>
<dbReference type="SUPFAM" id="SSF63829">
    <property type="entry name" value="Calcium-dependent phosphotriesterase"/>
    <property type="match status" value="1"/>
</dbReference>
<gene>
    <name evidence="1" type="ORF">TCAL_00309</name>
</gene>
<dbReference type="Proteomes" id="UP000318571">
    <property type="component" value="Chromosome 7"/>
</dbReference>
<keyword evidence="2" id="KW-1185">Reference proteome</keyword>